<dbReference type="AlphaFoldDB" id="A0A1T5C718"/>
<keyword evidence="3" id="KW-1185">Reference proteome</keyword>
<evidence type="ECO:0000313" key="2">
    <source>
        <dbReference type="EMBL" id="SKB55153.1"/>
    </source>
</evidence>
<dbReference type="InterPro" id="IPR025250">
    <property type="entry name" value="DUF4199"/>
</dbReference>
<feature type="transmembrane region" description="Helical" evidence="1">
    <location>
        <begin position="12"/>
        <end position="32"/>
    </location>
</feature>
<feature type="transmembrane region" description="Helical" evidence="1">
    <location>
        <begin position="150"/>
        <end position="168"/>
    </location>
</feature>
<feature type="transmembrane region" description="Helical" evidence="1">
    <location>
        <begin position="79"/>
        <end position="100"/>
    </location>
</feature>
<accession>A0A1T5C718</accession>
<dbReference type="RefSeq" id="WP_079683272.1">
    <property type="nucleotide sequence ID" value="NZ_FUYQ01000010.1"/>
</dbReference>
<reference evidence="3" key="1">
    <citation type="submission" date="2017-02" db="EMBL/GenBank/DDBJ databases">
        <authorList>
            <person name="Varghese N."/>
            <person name="Submissions S."/>
        </authorList>
    </citation>
    <scope>NUCLEOTIDE SEQUENCE [LARGE SCALE GENOMIC DNA]</scope>
    <source>
        <strain evidence="3">DSM 24967</strain>
    </source>
</reference>
<sequence length="187" mass="21424">MIENKNYLLKAAATYGLSLGIYWIIKYMFFIFGLQVPFLYVVYWGMTMTVPYLAYILTKKYKQYIGGRISFFHAWQFGILIYFFAALVVSLVHYIFYRFIAPPDYIANAYKQTIEMMTMANVDAKLISTLKDMATPTSIGMTIQGIFNNVMYGIIFSIPVAAIVCRGYKSAGALNKEDKENTDNTIE</sequence>
<proteinExistence type="predicted"/>
<dbReference type="Pfam" id="PF13858">
    <property type="entry name" value="DUF4199"/>
    <property type="match status" value="1"/>
</dbReference>
<evidence type="ECO:0000313" key="3">
    <source>
        <dbReference type="Proteomes" id="UP000190852"/>
    </source>
</evidence>
<dbReference type="EMBL" id="FUYQ01000010">
    <property type="protein sequence ID" value="SKB55153.1"/>
    <property type="molecule type" value="Genomic_DNA"/>
</dbReference>
<keyword evidence="1" id="KW-1133">Transmembrane helix</keyword>
<protein>
    <recommendedName>
        <fullName evidence="4">DUF4199 domain-containing protein</fullName>
    </recommendedName>
</protein>
<evidence type="ECO:0008006" key="4">
    <source>
        <dbReference type="Google" id="ProtNLM"/>
    </source>
</evidence>
<dbReference type="Proteomes" id="UP000190852">
    <property type="component" value="Unassembled WGS sequence"/>
</dbReference>
<keyword evidence="1" id="KW-0472">Membrane</keyword>
<feature type="transmembrane region" description="Helical" evidence="1">
    <location>
        <begin position="38"/>
        <end position="58"/>
    </location>
</feature>
<name>A0A1T5C718_9BACT</name>
<evidence type="ECO:0000256" key="1">
    <source>
        <dbReference type="SAM" id="Phobius"/>
    </source>
</evidence>
<gene>
    <name evidence="2" type="ORF">SAMN05660349_01736</name>
</gene>
<keyword evidence="1" id="KW-0812">Transmembrane</keyword>
<organism evidence="2 3">
    <name type="scientific">Parabacteroides chartae</name>
    <dbReference type="NCBI Taxonomy" id="1037355"/>
    <lineage>
        <taxon>Bacteria</taxon>
        <taxon>Pseudomonadati</taxon>
        <taxon>Bacteroidota</taxon>
        <taxon>Bacteroidia</taxon>
        <taxon>Bacteroidales</taxon>
        <taxon>Tannerellaceae</taxon>
        <taxon>Parabacteroides</taxon>
    </lineage>
</organism>